<dbReference type="Proteomes" id="UP000054624">
    <property type="component" value="Unassembled WGS sequence"/>
</dbReference>
<evidence type="ECO:0000313" key="3">
    <source>
        <dbReference type="Proteomes" id="UP000054624"/>
    </source>
</evidence>
<evidence type="ECO:0000256" key="1">
    <source>
        <dbReference type="SAM" id="MobiDB-lite"/>
    </source>
</evidence>
<keyword evidence="3" id="KW-1185">Reference proteome</keyword>
<feature type="region of interest" description="Disordered" evidence="1">
    <location>
        <begin position="226"/>
        <end position="247"/>
    </location>
</feature>
<dbReference type="AlphaFoldDB" id="A0A158DZY6"/>
<gene>
    <name evidence="2" type="ORF">AWB76_07783</name>
</gene>
<reference evidence="3" key="1">
    <citation type="submission" date="2016-01" db="EMBL/GenBank/DDBJ databases">
        <authorList>
            <person name="Peeters Charlotte."/>
        </authorList>
    </citation>
    <scope>NUCLEOTIDE SEQUENCE [LARGE SCALE GENOMIC DNA]</scope>
</reference>
<protein>
    <submittedName>
        <fullName evidence="2">Uncharacterized protein</fullName>
    </submittedName>
</protein>
<feature type="region of interest" description="Disordered" evidence="1">
    <location>
        <begin position="1"/>
        <end position="30"/>
    </location>
</feature>
<accession>A0A158DZY6</accession>
<proteinExistence type="predicted"/>
<organism evidence="2 3">
    <name type="scientific">Caballeronia temeraria</name>
    <dbReference type="NCBI Taxonomy" id="1777137"/>
    <lineage>
        <taxon>Bacteria</taxon>
        <taxon>Pseudomonadati</taxon>
        <taxon>Pseudomonadota</taxon>
        <taxon>Betaproteobacteria</taxon>
        <taxon>Burkholderiales</taxon>
        <taxon>Burkholderiaceae</taxon>
        <taxon>Caballeronia</taxon>
    </lineage>
</organism>
<dbReference type="EMBL" id="FCOI02000074">
    <property type="protein sequence ID" value="SAK99776.1"/>
    <property type="molecule type" value="Genomic_DNA"/>
</dbReference>
<sequence length="284" mass="32567">MRNLRRTRSRPDKLELARPTATPRDGHQAHRFRLPVRPIPIVLHQALENLRSFIRSKNQHRAWMRTRARKHSAVCPKICDVELRRPFLMRRRFCSIQRIRSGRKDVPNGRMPRAPVGGKNGVSSQRFTYSAIEPSAMETRFPDTQVPVANYRPFSISMFLFYVATDWAVPSAAHSSWFFQWKVFPTTYGQLRRLREREKQWTRCTQCLGQRFASGPGAAAALANAPMPEDSSYDGTASGRSHQGREMDGFEESRLIYSRRCPTWRAGSVLWGGCCVGLLSVCAR</sequence>
<evidence type="ECO:0000313" key="2">
    <source>
        <dbReference type="EMBL" id="SAK99776.1"/>
    </source>
</evidence>
<name>A0A158DZY6_9BURK</name>